<feature type="compositionally biased region" description="Basic and acidic residues" evidence="2">
    <location>
        <begin position="847"/>
        <end position="858"/>
    </location>
</feature>
<feature type="compositionally biased region" description="Polar residues" evidence="2">
    <location>
        <begin position="794"/>
        <end position="804"/>
    </location>
</feature>
<dbReference type="PANTHER" id="PTHR12673">
    <property type="entry name" value="FACIOGENITAL DYSPLASIA PROTEIN"/>
    <property type="match status" value="1"/>
</dbReference>
<feature type="region of interest" description="Disordered" evidence="2">
    <location>
        <begin position="705"/>
        <end position="985"/>
    </location>
</feature>
<feature type="compositionally biased region" description="Low complexity" evidence="2">
    <location>
        <begin position="710"/>
        <end position="722"/>
    </location>
</feature>
<feature type="compositionally biased region" description="Basic residues" evidence="2">
    <location>
        <begin position="659"/>
        <end position="668"/>
    </location>
</feature>
<organism evidence="4 5">
    <name type="scientific">Wolfiporia cocos (strain MD-104)</name>
    <name type="common">Brown rot fungus</name>
    <dbReference type="NCBI Taxonomy" id="742152"/>
    <lineage>
        <taxon>Eukaryota</taxon>
        <taxon>Fungi</taxon>
        <taxon>Dikarya</taxon>
        <taxon>Basidiomycota</taxon>
        <taxon>Agaricomycotina</taxon>
        <taxon>Agaricomycetes</taxon>
        <taxon>Polyporales</taxon>
        <taxon>Phaeolaceae</taxon>
        <taxon>Wolfiporia</taxon>
    </lineage>
</organism>
<dbReference type="OrthoDB" id="660555at2759"/>
<evidence type="ECO:0000313" key="5">
    <source>
        <dbReference type="Proteomes" id="UP000218811"/>
    </source>
</evidence>
<dbReference type="SUPFAM" id="SSF48065">
    <property type="entry name" value="DBL homology domain (DH-domain)"/>
    <property type="match status" value="1"/>
</dbReference>
<dbReference type="PANTHER" id="PTHR12673:SF270">
    <property type="entry name" value="FYVE-TYPE DOMAIN-CONTAINING PROTEIN"/>
    <property type="match status" value="1"/>
</dbReference>
<feature type="compositionally biased region" description="Acidic residues" evidence="2">
    <location>
        <begin position="811"/>
        <end position="822"/>
    </location>
</feature>
<evidence type="ECO:0000256" key="1">
    <source>
        <dbReference type="SAM" id="Coils"/>
    </source>
</evidence>
<dbReference type="CDD" id="cd00160">
    <property type="entry name" value="RhoGEF"/>
    <property type="match status" value="1"/>
</dbReference>
<feature type="compositionally biased region" description="Polar residues" evidence="2">
    <location>
        <begin position="824"/>
        <end position="837"/>
    </location>
</feature>
<feature type="compositionally biased region" description="Low complexity" evidence="2">
    <location>
        <begin position="750"/>
        <end position="759"/>
    </location>
</feature>
<feature type="domain" description="DH" evidence="3">
    <location>
        <begin position="101"/>
        <end position="293"/>
    </location>
</feature>
<sequence>MALSHSPRRVIPLSSGEDYVPRPRTRTSTTSITKRVFFCGVVVEGSEGGREIPQDVQDLLTSLGDPLEFETDTASMRSASDADADFSITDSQRRTMTNSSALADIIKELVVTERSYVNRLKTLKNDYADPLRQFARSKDTAILPPYEAKTLFGNIDSLVPVNEAFLQDLERMGTPDGLGVGEVALKHFKMMKGFEHYKQYYAKREEAQTIFKQEVKKSSGFAAFIDRVKYSSADTRNRVGLRELLMEPVQRIPRYTLMFRTMMKHMAPDDPQSLALQEADEIASRIALAETDEQTKRASILYCLSASIEDFPPALFSHGRRFIDCIDVEDVMTDVQPSTAGPSSASKSGDAGGNLHCTLFLFDDKLMIVKRPGNGEKSGRALAGLDDFEKMAKGGGRPTGRKRTGMSCKGLVDVTDVAATDIGGVDMHLYLEAPPLDMGDRWSGRPFRALSVVQPGSTLDFPAIIGDKQRFLENLWDVQGKFRTKKGQSVVLCQDDTEVENKGGKVTFARTYFNVYTRSAFLLEAKKTKVVLQIDPLGTADPIPFGMRGPPLVIVKVQPLDGELCRYKVMSNDPTVEDEEEDIVQSIRVPERIVHTIHQYGLFKFRTGRTSMPSTPTATARSRAAIFGLDAISRNIFTTRPGSAMGDIFGGTSHSMRVSGHRRARTHGSRSSMFTDSTLTGESAFSRFSRTGSSLTNATSIMDDESIATSSSKQSRSRSLSRAMTLVRRHKSSKGEFASDADEEPERYLPSASPSQSRSTSEEPEDYSEYEEEVDVELPSERDLRLRLELARRNSQNQSDQQYIYPSPMDEPIEDTIYEEDPSTSRPFSRAGTSARGTSPAPSSPDSRSRSRNSERSRPAGPRSPSPLPPSRSPSIFSMDPPLGQNELGLDTNLVNLPQTPAVPRAQIPRSKRQPFVDATPRPSRTDSQSSGSVKPLSIKKSSGRARADTSPSRRSARTVRSSSRKSKAASADSGRPSKQGSSSRIAMYQGPALQLVSQDDVLRLVRHVEATKEDIESSRRAVKRIRLEGDKLRTLVASMPFSDESERPGTPFNRGLRPTQLTAAPLQTREAQARFEEMRQLIEKRSSRNVSPLSPVGRSSPLPRIPEAPPRVKQVSSSIEELVDEADRDLSRAVESQDTLQSDLHSLAEQLKESTRQIDRTFLDLQSYRRQCDLVKDLLHDCMAERDVLYEAFNEELDGMFNDASLPQDEAWVAMTQDLRRTKEARNQLTHENSDLKRRLAEVEMQNEEWGALLRQHGLIP</sequence>
<feature type="compositionally biased region" description="Pro residues" evidence="2">
    <location>
        <begin position="862"/>
        <end position="872"/>
    </location>
</feature>
<feature type="compositionally biased region" description="Acidic residues" evidence="2">
    <location>
        <begin position="762"/>
        <end position="778"/>
    </location>
</feature>
<dbReference type="InterPro" id="IPR051092">
    <property type="entry name" value="FYVE_RhoGEF_PH"/>
</dbReference>
<dbReference type="GO" id="GO:0005737">
    <property type="term" value="C:cytoplasm"/>
    <property type="evidence" value="ECO:0007669"/>
    <property type="project" value="TreeGrafter"/>
</dbReference>
<dbReference type="Pfam" id="PF00621">
    <property type="entry name" value="RhoGEF"/>
    <property type="match status" value="1"/>
</dbReference>
<feature type="compositionally biased region" description="Basic residues" evidence="2">
    <location>
        <begin position="955"/>
        <end position="968"/>
    </location>
</feature>
<dbReference type="Proteomes" id="UP000218811">
    <property type="component" value="Unassembled WGS sequence"/>
</dbReference>
<evidence type="ECO:0000313" key="4">
    <source>
        <dbReference type="EMBL" id="PCH40917.1"/>
    </source>
</evidence>
<feature type="coiled-coil region" evidence="1">
    <location>
        <begin position="1220"/>
        <end position="1254"/>
    </location>
</feature>
<accession>A0A2H3JXK8</accession>
<gene>
    <name evidence="4" type="ORF">WOLCODRAFT_137069</name>
</gene>
<name>A0A2H3JXK8_WOLCO</name>
<dbReference type="OMA" id="HQYGLFK"/>
<evidence type="ECO:0000256" key="2">
    <source>
        <dbReference type="SAM" id="MobiDB-lite"/>
    </source>
</evidence>
<feature type="region of interest" description="Disordered" evidence="2">
    <location>
        <begin position="1087"/>
        <end position="1112"/>
    </location>
</feature>
<protein>
    <recommendedName>
        <fullName evidence="3">DH domain-containing protein</fullName>
    </recommendedName>
</protein>
<dbReference type="GO" id="GO:0005085">
    <property type="term" value="F:guanyl-nucleotide exchange factor activity"/>
    <property type="evidence" value="ECO:0007669"/>
    <property type="project" value="InterPro"/>
</dbReference>
<dbReference type="Gene3D" id="1.20.900.10">
    <property type="entry name" value="Dbl homology (DH) domain"/>
    <property type="match status" value="1"/>
</dbReference>
<dbReference type="STRING" id="742152.A0A2H3JXK8"/>
<evidence type="ECO:0000259" key="3">
    <source>
        <dbReference type="PROSITE" id="PS50010"/>
    </source>
</evidence>
<feature type="region of interest" description="Disordered" evidence="2">
    <location>
        <begin position="653"/>
        <end position="677"/>
    </location>
</feature>
<keyword evidence="1" id="KW-0175">Coiled coil</keyword>
<keyword evidence="5" id="KW-1185">Reference proteome</keyword>
<reference evidence="4 5" key="1">
    <citation type="journal article" date="2012" name="Science">
        <title>The Paleozoic origin of enzymatic lignin decomposition reconstructed from 31 fungal genomes.</title>
        <authorList>
            <person name="Floudas D."/>
            <person name="Binder M."/>
            <person name="Riley R."/>
            <person name="Barry K."/>
            <person name="Blanchette R.A."/>
            <person name="Henrissat B."/>
            <person name="Martinez A.T."/>
            <person name="Otillar R."/>
            <person name="Spatafora J.W."/>
            <person name="Yadav J.S."/>
            <person name="Aerts A."/>
            <person name="Benoit I."/>
            <person name="Boyd A."/>
            <person name="Carlson A."/>
            <person name="Copeland A."/>
            <person name="Coutinho P.M."/>
            <person name="de Vries R.P."/>
            <person name="Ferreira P."/>
            <person name="Findley K."/>
            <person name="Foster B."/>
            <person name="Gaskell J."/>
            <person name="Glotzer D."/>
            <person name="Gorecki P."/>
            <person name="Heitman J."/>
            <person name="Hesse C."/>
            <person name="Hori C."/>
            <person name="Igarashi K."/>
            <person name="Jurgens J.A."/>
            <person name="Kallen N."/>
            <person name="Kersten P."/>
            <person name="Kohler A."/>
            <person name="Kuees U."/>
            <person name="Kumar T.K.A."/>
            <person name="Kuo A."/>
            <person name="LaButti K."/>
            <person name="Larrondo L.F."/>
            <person name="Lindquist E."/>
            <person name="Ling A."/>
            <person name="Lombard V."/>
            <person name="Lucas S."/>
            <person name="Lundell T."/>
            <person name="Martin R."/>
            <person name="McLaughlin D.J."/>
            <person name="Morgenstern I."/>
            <person name="Morin E."/>
            <person name="Murat C."/>
            <person name="Nagy L.G."/>
            <person name="Nolan M."/>
            <person name="Ohm R.A."/>
            <person name="Patyshakuliyeva A."/>
            <person name="Rokas A."/>
            <person name="Ruiz-Duenas F.J."/>
            <person name="Sabat G."/>
            <person name="Salamov A."/>
            <person name="Samejima M."/>
            <person name="Schmutz J."/>
            <person name="Slot J.C."/>
            <person name="St John F."/>
            <person name="Stenlid J."/>
            <person name="Sun H."/>
            <person name="Sun S."/>
            <person name="Syed K."/>
            <person name="Tsang A."/>
            <person name="Wiebenga A."/>
            <person name="Young D."/>
            <person name="Pisabarro A."/>
            <person name="Eastwood D.C."/>
            <person name="Martin F."/>
            <person name="Cullen D."/>
            <person name="Grigoriev I.V."/>
            <person name="Hibbett D.S."/>
        </authorList>
    </citation>
    <scope>NUCLEOTIDE SEQUENCE [LARGE SCALE GENOMIC DNA]</scope>
    <source>
        <strain evidence="4 5">MD-104</strain>
    </source>
</reference>
<proteinExistence type="predicted"/>
<dbReference type="SMART" id="SM00325">
    <property type="entry name" value="RhoGEF"/>
    <property type="match status" value="1"/>
</dbReference>
<dbReference type="InterPro" id="IPR035899">
    <property type="entry name" value="DBL_dom_sf"/>
</dbReference>
<dbReference type="InterPro" id="IPR000219">
    <property type="entry name" value="DH_dom"/>
</dbReference>
<dbReference type="EMBL" id="KB468113">
    <property type="protein sequence ID" value="PCH40917.1"/>
    <property type="molecule type" value="Genomic_DNA"/>
</dbReference>
<feature type="compositionally biased region" description="Basic and acidic residues" evidence="2">
    <location>
        <begin position="779"/>
        <end position="792"/>
    </location>
</feature>
<dbReference type="AlphaFoldDB" id="A0A2H3JXK8"/>
<feature type="region of interest" description="Disordered" evidence="2">
    <location>
        <begin position="1"/>
        <end position="26"/>
    </location>
</feature>
<dbReference type="PROSITE" id="PS50010">
    <property type="entry name" value="DH_2"/>
    <property type="match status" value="1"/>
</dbReference>